<keyword evidence="3" id="KW-0804">Transcription</keyword>
<organism evidence="5">
    <name type="scientific">freshwater metagenome</name>
    <dbReference type="NCBI Taxonomy" id="449393"/>
    <lineage>
        <taxon>unclassified sequences</taxon>
        <taxon>metagenomes</taxon>
        <taxon>ecological metagenomes</taxon>
    </lineage>
</organism>
<dbReference type="EMBL" id="CAFBLM010000025">
    <property type="protein sequence ID" value="CAB4869465.1"/>
    <property type="molecule type" value="Genomic_DNA"/>
</dbReference>
<dbReference type="Pfam" id="PF01638">
    <property type="entry name" value="HxlR"/>
    <property type="match status" value="1"/>
</dbReference>
<dbReference type="PANTHER" id="PTHR33204:SF39">
    <property type="entry name" value="TRANSCRIPTIONAL REGULATORY PROTEIN"/>
    <property type="match status" value="1"/>
</dbReference>
<evidence type="ECO:0000259" key="4">
    <source>
        <dbReference type="PROSITE" id="PS51118"/>
    </source>
</evidence>
<evidence type="ECO:0000256" key="1">
    <source>
        <dbReference type="ARBA" id="ARBA00023015"/>
    </source>
</evidence>
<keyword evidence="1" id="KW-0805">Transcription regulation</keyword>
<dbReference type="GO" id="GO:0003677">
    <property type="term" value="F:DNA binding"/>
    <property type="evidence" value="ECO:0007669"/>
    <property type="project" value="UniProtKB-KW"/>
</dbReference>
<evidence type="ECO:0000313" key="5">
    <source>
        <dbReference type="EMBL" id="CAB4869465.1"/>
    </source>
</evidence>
<dbReference type="InterPro" id="IPR036390">
    <property type="entry name" value="WH_DNA-bd_sf"/>
</dbReference>
<feature type="domain" description="HTH hxlR-type" evidence="4">
    <location>
        <begin position="14"/>
        <end position="113"/>
    </location>
</feature>
<proteinExistence type="predicted"/>
<dbReference type="PANTHER" id="PTHR33204">
    <property type="entry name" value="TRANSCRIPTIONAL REGULATOR, MARR FAMILY"/>
    <property type="match status" value="1"/>
</dbReference>
<accession>A0A6J7DKQ2</accession>
<dbReference type="InterPro" id="IPR002577">
    <property type="entry name" value="HTH_HxlR"/>
</dbReference>
<sequence>MSVESIASQDVAACAVIRGTFDRLGDKWSLLVIKLLSDGPLRFSVLKEATGGISQRMLTLTLRKLERDGLITRTAFPEVPPRVEYALSPLGRTLVEPVTALAEWAVVRYAEISENQQSFDRNARSATKAK</sequence>
<name>A0A6J7DKQ2_9ZZZZ</name>
<dbReference type="AlphaFoldDB" id="A0A6J7DKQ2"/>
<evidence type="ECO:0000256" key="2">
    <source>
        <dbReference type="ARBA" id="ARBA00023125"/>
    </source>
</evidence>
<dbReference type="PROSITE" id="PS51118">
    <property type="entry name" value="HTH_HXLR"/>
    <property type="match status" value="1"/>
</dbReference>
<dbReference type="InterPro" id="IPR036388">
    <property type="entry name" value="WH-like_DNA-bd_sf"/>
</dbReference>
<reference evidence="5" key="1">
    <citation type="submission" date="2020-05" db="EMBL/GenBank/DDBJ databases">
        <authorList>
            <person name="Chiriac C."/>
            <person name="Salcher M."/>
            <person name="Ghai R."/>
            <person name="Kavagutti S V."/>
        </authorList>
    </citation>
    <scope>NUCLEOTIDE SEQUENCE</scope>
</reference>
<keyword evidence="2" id="KW-0238">DNA-binding</keyword>
<gene>
    <name evidence="5" type="ORF">UFOPK3401_00718</name>
</gene>
<protein>
    <submittedName>
        <fullName evidence="5">Unannotated protein</fullName>
    </submittedName>
</protein>
<dbReference type="SUPFAM" id="SSF46785">
    <property type="entry name" value="Winged helix' DNA-binding domain"/>
    <property type="match status" value="1"/>
</dbReference>
<evidence type="ECO:0000256" key="3">
    <source>
        <dbReference type="ARBA" id="ARBA00023163"/>
    </source>
</evidence>
<dbReference type="Gene3D" id="1.10.10.10">
    <property type="entry name" value="Winged helix-like DNA-binding domain superfamily/Winged helix DNA-binding domain"/>
    <property type="match status" value="1"/>
</dbReference>